<evidence type="ECO:0000256" key="4">
    <source>
        <dbReference type="SAM" id="SignalP"/>
    </source>
</evidence>
<name>A0ABR1FI08_AURAN</name>
<reference evidence="5 6" key="1">
    <citation type="submission" date="2024-03" db="EMBL/GenBank/DDBJ databases">
        <title>Aureococcus anophagefferens CCMP1851 and Kratosvirus quantuckense: Draft genome of a second virus-susceptible host strain in the model system.</title>
        <authorList>
            <person name="Chase E."/>
            <person name="Truchon A.R."/>
            <person name="Schepens W."/>
            <person name="Wilhelm S.W."/>
        </authorList>
    </citation>
    <scope>NUCLEOTIDE SEQUENCE [LARGE SCALE GENOMIC DNA]</scope>
    <source>
        <strain evidence="5 6">CCMP1851</strain>
    </source>
</reference>
<dbReference type="PROSITE" id="PS50088">
    <property type="entry name" value="ANK_REPEAT"/>
    <property type="match status" value="8"/>
</dbReference>
<comment type="caution">
    <text evidence="5">The sequence shown here is derived from an EMBL/GenBank/DDBJ whole genome shotgun (WGS) entry which is preliminary data.</text>
</comment>
<evidence type="ECO:0000256" key="1">
    <source>
        <dbReference type="ARBA" id="ARBA00022737"/>
    </source>
</evidence>
<feature type="repeat" description="ANK" evidence="3">
    <location>
        <begin position="358"/>
        <end position="390"/>
    </location>
</feature>
<dbReference type="Gene3D" id="1.25.40.20">
    <property type="entry name" value="Ankyrin repeat-containing domain"/>
    <property type="match status" value="6"/>
</dbReference>
<keyword evidence="6" id="KW-1185">Reference proteome</keyword>
<dbReference type="PROSITE" id="PS50297">
    <property type="entry name" value="ANK_REP_REGION"/>
    <property type="match status" value="7"/>
</dbReference>
<dbReference type="Proteomes" id="UP001363151">
    <property type="component" value="Unassembled WGS sequence"/>
</dbReference>
<keyword evidence="2 3" id="KW-0040">ANK repeat</keyword>
<feature type="repeat" description="ANK" evidence="3">
    <location>
        <begin position="194"/>
        <end position="226"/>
    </location>
</feature>
<dbReference type="SUPFAM" id="SSF48403">
    <property type="entry name" value="Ankyrin repeat"/>
    <property type="match status" value="2"/>
</dbReference>
<keyword evidence="4" id="KW-0732">Signal</keyword>
<protein>
    <submittedName>
        <fullName evidence="5">Uncharacterized protein</fullName>
    </submittedName>
</protein>
<dbReference type="PRINTS" id="PR01415">
    <property type="entry name" value="ANKYRIN"/>
</dbReference>
<dbReference type="Pfam" id="PF00023">
    <property type="entry name" value="Ank"/>
    <property type="match status" value="3"/>
</dbReference>
<feature type="repeat" description="ANK" evidence="3">
    <location>
        <begin position="392"/>
        <end position="424"/>
    </location>
</feature>
<dbReference type="PANTHER" id="PTHR24173:SF74">
    <property type="entry name" value="ANKYRIN REPEAT DOMAIN-CONTAINING PROTEIN 16"/>
    <property type="match status" value="1"/>
</dbReference>
<sequence>MRTRCWLLALVAAVGAAKKRRKKPQATESGLATVSVGDTGLVVRISDGPASASLKSWAKDLGDGGATFSEATSREAAVAARVSAGEWPASSYDEYQRLAAGTGNVDSAGLLISYGVGQTVAEYADSEPLLRAVAEQDAAATRRLLDDGADADGVVPDGTTALHAAALVGCAACAGLLLDNSRDADALLEAVGASGMTAVHVAAGAGHAETLSLLVRRGGDLGARHAFANTTALHMAAENGFADVVETACALGADPDAATALGGRPLHAAAQRDRAACAAALLAAPCGADSETLLNGDTTALYIAAQEGFAETVKALTAGGASTDAAVAETFDTQTSRDLDVAGGDATRAFLPNTEPANGATPLHAAAENGHPAAARALLDAGAAVDAGFSMVGVSPLHLAAQYDRPDVAALLLDRGAAVDARSLNADGASALYYAAGAGFRKVVDVLLARGADADAGQRRSGASPLLVAAGAGHLAIVTRLLAAGAAVSHAADDGATPLHVAASQGHLDILTALLAKGAPTAARSGADGQTPLHLAVGGDPRMIDALVKAGADVGATTTSGAAATALHLAAKSGNGAAVLALLKGGAAVDAPCGADMHGATALYVAASTAGAFGAAVALLDAGADPDAALDGPSRDTPLLAAVNRGDAPLVRALLSAETEPPAAGPADPDLGSAASSLHQSPILLAVVRGHADVAAALLDAGCNCGVLVATSRDPAKPPDNLLDIARARRDFDMLNLLAARGDDCDVRMED</sequence>
<dbReference type="SMART" id="SM00248">
    <property type="entry name" value="ANK"/>
    <property type="match status" value="15"/>
</dbReference>
<gene>
    <name evidence="5" type="ORF">SO694_00071042</name>
</gene>
<proteinExistence type="predicted"/>
<evidence type="ECO:0000313" key="6">
    <source>
        <dbReference type="Proteomes" id="UP001363151"/>
    </source>
</evidence>
<organism evidence="5 6">
    <name type="scientific">Aureococcus anophagefferens</name>
    <name type="common">Harmful bloom alga</name>
    <dbReference type="NCBI Taxonomy" id="44056"/>
    <lineage>
        <taxon>Eukaryota</taxon>
        <taxon>Sar</taxon>
        <taxon>Stramenopiles</taxon>
        <taxon>Ochrophyta</taxon>
        <taxon>Pelagophyceae</taxon>
        <taxon>Pelagomonadales</taxon>
        <taxon>Pelagomonadaceae</taxon>
        <taxon>Aureococcus</taxon>
    </lineage>
</organism>
<accession>A0ABR1FI08</accession>
<feature type="repeat" description="ANK" evidence="3">
    <location>
        <begin position="461"/>
        <end position="493"/>
    </location>
</feature>
<dbReference type="Pfam" id="PF12796">
    <property type="entry name" value="Ank_2"/>
    <property type="match status" value="3"/>
</dbReference>
<evidence type="ECO:0000313" key="5">
    <source>
        <dbReference type="EMBL" id="KAK7231156.1"/>
    </source>
</evidence>
<evidence type="ECO:0000256" key="3">
    <source>
        <dbReference type="PROSITE-ProRule" id="PRU00023"/>
    </source>
</evidence>
<keyword evidence="1" id="KW-0677">Repeat</keyword>
<dbReference type="InterPro" id="IPR036770">
    <property type="entry name" value="Ankyrin_rpt-contain_sf"/>
</dbReference>
<feature type="signal peptide" evidence="4">
    <location>
        <begin position="1"/>
        <end position="16"/>
    </location>
</feature>
<feature type="repeat" description="ANK" evidence="3">
    <location>
        <begin position="228"/>
        <end position="260"/>
    </location>
</feature>
<feature type="repeat" description="ANK" evidence="3">
    <location>
        <begin position="427"/>
        <end position="459"/>
    </location>
</feature>
<dbReference type="PANTHER" id="PTHR24173">
    <property type="entry name" value="ANKYRIN REPEAT CONTAINING"/>
    <property type="match status" value="1"/>
</dbReference>
<feature type="repeat" description="ANK" evidence="3">
    <location>
        <begin position="562"/>
        <end position="594"/>
    </location>
</feature>
<feature type="chain" id="PRO_5046459517" evidence="4">
    <location>
        <begin position="17"/>
        <end position="751"/>
    </location>
</feature>
<dbReference type="InterPro" id="IPR002110">
    <property type="entry name" value="Ankyrin_rpt"/>
</dbReference>
<dbReference type="EMBL" id="JBBJCI010000419">
    <property type="protein sequence ID" value="KAK7231156.1"/>
    <property type="molecule type" value="Genomic_DNA"/>
</dbReference>
<evidence type="ECO:0000256" key="2">
    <source>
        <dbReference type="ARBA" id="ARBA00023043"/>
    </source>
</evidence>
<feature type="repeat" description="ANK" evidence="3">
    <location>
        <begin position="494"/>
        <end position="526"/>
    </location>
</feature>